<keyword evidence="4" id="KW-1185">Reference proteome</keyword>
<dbReference type="InterPro" id="IPR049503">
    <property type="entry name" value="AbiJ_NTD4"/>
</dbReference>
<feature type="domain" description="HEPN AbiJ-N-terminal" evidence="2">
    <location>
        <begin position="6"/>
        <end position="157"/>
    </location>
</feature>
<feature type="region of interest" description="Disordered" evidence="1">
    <location>
        <begin position="1"/>
        <end position="20"/>
    </location>
</feature>
<name>A0A495VMV4_9RHOO</name>
<evidence type="ECO:0000313" key="4">
    <source>
        <dbReference type="Proteomes" id="UP000270626"/>
    </source>
</evidence>
<dbReference type="RefSeq" id="WP_147431331.1">
    <property type="nucleotide sequence ID" value="NZ_RBXP01000017.1"/>
</dbReference>
<dbReference type="Pfam" id="PF18863">
    <property type="entry name" value="AbiJ_NTD4"/>
    <property type="match status" value="1"/>
</dbReference>
<dbReference type="AlphaFoldDB" id="A0A495VMV4"/>
<reference evidence="3 4" key="1">
    <citation type="submission" date="2018-10" db="EMBL/GenBank/DDBJ databases">
        <title>Genomic Encyclopedia of Type Strains, Phase IV (KMG-IV): sequencing the most valuable type-strain genomes for metagenomic binning, comparative biology and taxonomic classification.</title>
        <authorList>
            <person name="Goeker M."/>
        </authorList>
    </citation>
    <scope>NUCLEOTIDE SEQUENCE [LARGE SCALE GENOMIC DNA]</scope>
    <source>
        <strain evidence="3 4">DSM 23841</strain>
    </source>
</reference>
<sequence length="299" mass="33399">MAGPPFSARNRGTHRQVDNAFPERARNGLTHLLIDLVEKEYVANWIVVARELQRIGRLHPTEYDKTKCASLRQAREDAEKAIESLRWDKIYDFCERLHNHLASATGYFWNDEFHEKEPKSEVQSFIAEELQRLFEEESLAFEFSQGLVRRRGRKHTVDVTTRAQVVLGDPRLVSARKHYDKAMGFFRNPSKPDFENAVKEAVCAVEAAGKALFPEAKAATLGDLAKWFSSNKDALIPKALVQTISGIYAYRSGGDGVGHGGSVGGIATAEVAEYVLAVCASQVIYLVDVSNAQENEVPF</sequence>
<evidence type="ECO:0000256" key="1">
    <source>
        <dbReference type="SAM" id="MobiDB-lite"/>
    </source>
</evidence>
<accession>A0A495VMV4</accession>
<dbReference type="Proteomes" id="UP000270626">
    <property type="component" value="Unassembled WGS sequence"/>
</dbReference>
<dbReference type="EMBL" id="RBXP01000017">
    <property type="protein sequence ID" value="RKT50719.1"/>
    <property type="molecule type" value="Genomic_DNA"/>
</dbReference>
<gene>
    <name evidence="3" type="ORF">DFR40_2645</name>
</gene>
<evidence type="ECO:0000313" key="3">
    <source>
        <dbReference type="EMBL" id="RKT50719.1"/>
    </source>
</evidence>
<evidence type="ECO:0000259" key="2">
    <source>
        <dbReference type="Pfam" id="PF18863"/>
    </source>
</evidence>
<proteinExistence type="predicted"/>
<organism evidence="3 4">
    <name type="scientific">Azonexus fungiphilus</name>
    <dbReference type="NCBI Taxonomy" id="146940"/>
    <lineage>
        <taxon>Bacteria</taxon>
        <taxon>Pseudomonadati</taxon>
        <taxon>Pseudomonadota</taxon>
        <taxon>Betaproteobacteria</taxon>
        <taxon>Rhodocyclales</taxon>
        <taxon>Azonexaceae</taxon>
        <taxon>Azonexus</taxon>
    </lineage>
</organism>
<comment type="caution">
    <text evidence="3">The sequence shown here is derived from an EMBL/GenBank/DDBJ whole genome shotgun (WGS) entry which is preliminary data.</text>
</comment>
<protein>
    <recommendedName>
        <fullName evidence="2">HEPN AbiJ-N-terminal domain-containing protein</fullName>
    </recommendedName>
</protein>
<dbReference type="OrthoDB" id="9182689at2"/>